<name>A0ABU1X8Q5_9NOCA</name>
<keyword evidence="4" id="KW-1185">Reference proteome</keyword>
<evidence type="ECO:0000313" key="4">
    <source>
        <dbReference type="Proteomes" id="UP001251217"/>
    </source>
</evidence>
<dbReference type="Pfam" id="PF13622">
    <property type="entry name" value="4HBT_3"/>
    <property type="match status" value="1"/>
</dbReference>
<dbReference type="Proteomes" id="UP001251217">
    <property type="component" value="Unassembled WGS sequence"/>
</dbReference>
<dbReference type="InterPro" id="IPR042171">
    <property type="entry name" value="Acyl-CoA_hotdog"/>
</dbReference>
<gene>
    <name evidence="3" type="ORF">J2W56_000646</name>
</gene>
<evidence type="ECO:0000313" key="3">
    <source>
        <dbReference type="EMBL" id="MDR7166928.1"/>
    </source>
</evidence>
<proteinExistence type="predicted"/>
<evidence type="ECO:0000256" key="1">
    <source>
        <dbReference type="SAM" id="MobiDB-lite"/>
    </source>
</evidence>
<organism evidence="3 4">
    <name type="scientific">Nocardia kruczakiae</name>
    <dbReference type="NCBI Taxonomy" id="261477"/>
    <lineage>
        <taxon>Bacteria</taxon>
        <taxon>Bacillati</taxon>
        <taxon>Actinomycetota</taxon>
        <taxon>Actinomycetes</taxon>
        <taxon>Mycobacteriales</taxon>
        <taxon>Nocardiaceae</taxon>
        <taxon>Nocardia</taxon>
    </lineage>
</organism>
<comment type="caution">
    <text evidence="3">The sequence shown here is derived from an EMBL/GenBank/DDBJ whole genome shotgun (WGS) entry which is preliminary data.</text>
</comment>
<evidence type="ECO:0000259" key="2">
    <source>
        <dbReference type="Pfam" id="PF13622"/>
    </source>
</evidence>
<dbReference type="InterPro" id="IPR049449">
    <property type="entry name" value="TesB_ACOT8-like_N"/>
</dbReference>
<protein>
    <recommendedName>
        <fullName evidence="2">Acyl-CoA thioesterase-like N-terminal HotDog domain-containing protein</fullName>
    </recommendedName>
</protein>
<dbReference type="RefSeq" id="WP_310398833.1">
    <property type="nucleotide sequence ID" value="NZ_JAVDWW010000001.1"/>
</dbReference>
<reference evidence="3 4" key="1">
    <citation type="submission" date="2023-07" db="EMBL/GenBank/DDBJ databases">
        <title>Sorghum-associated microbial communities from plants grown in Nebraska, USA.</title>
        <authorList>
            <person name="Schachtman D."/>
        </authorList>
    </citation>
    <scope>NUCLEOTIDE SEQUENCE [LARGE SCALE GENOMIC DNA]</scope>
    <source>
        <strain evidence="3 4">4272</strain>
    </source>
</reference>
<dbReference type="EMBL" id="JAVDWW010000001">
    <property type="protein sequence ID" value="MDR7166928.1"/>
    <property type="molecule type" value="Genomic_DNA"/>
</dbReference>
<feature type="region of interest" description="Disordered" evidence="1">
    <location>
        <begin position="116"/>
        <end position="137"/>
    </location>
</feature>
<sequence length="271" mass="29401">MDRAFFRVKYADTEELHPEPCAASGWGTEHMRGLAVSGALAREAERTIDTIGRHDLQPARWTVDLFRAAKMRPSVTSATVVRDGPRLCLIDAVLNQDGQPVARASALYLRPSATPDGTVWSGGASPTPPEARTPPPDRERLYLDPGRGWGEWTEGFQHSERKQIWHFPIPVVEGETVTPFQLAASVADVTNLIANLGSAGLEYINPDVTLAMARLPESTGLGLALTERVEQQGLAVGTAVVFDRRGVLGTVTASALANARRTVGRYALRRL</sequence>
<accession>A0ABU1X8Q5</accession>
<feature type="domain" description="Acyl-CoA thioesterase-like N-terminal HotDog" evidence="2">
    <location>
        <begin position="30"/>
        <end position="108"/>
    </location>
</feature>
<dbReference type="Gene3D" id="2.40.160.210">
    <property type="entry name" value="Acyl-CoA thioesterase, double hotdog domain"/>
    <property type="match status" value="1"/>
</dbReference>